<dbReference type="Pfam" id="PF23899">
    <property type="entry name" value="SU10_portal"/>
    <property type="match status" value="1"/>
</dbReference>
<accession>A0A0L0CE04</accession>
<keyword evidence="3" id="KW-0812">Transmembrane</keyword>
<dbReference type="NCBIfam" id="TIGR04387">
    <property type="entry name" value="capsid_maj_N4"/>
    <property type="match status" value="1"/>
</dbReference>
<feature type="region of interest" description="Disordered" evidence="2">
    <location>
        <begin position="879"/>
        <end position="908"/>
    </location>
</feature>
<dbReference type="PANTHER" id="PTHR34491:SF156">
    <property type="entry name" value="KINESIN MOTOR DOMAIN-CONTAINING PROTEIN"/>
    <property type="match status" value="1"/>
</dbReference>
<keyword evidence="5" id="KW-1185">Reference proteome</keyword>
<feature type="coiled-coil region" evidence="1">
    <location>
        <begin position="1950"/>
        <end position="2067"/>
    </location>
</feature>
<organism evidence="4 5">
    <name type="scientific">Lucilia cuprina</name>
    <name type="common">Green bottle fly</name>
    <name type="synonym">Australian sheep blowfly</name>
    <dbReference type="NCBI Taxonomy" id="7375"/>
    <lineage>
        <taxon>Eukaryota</taxon>
        <taxon>Metazoa</taxon>
        <taxon>Ecdysozoa</taxon>
        <taxon>Arthropoda</taxon>
        <taxon>Hexapoda</taxon>
        <taxon>Insecta</taxon>
        <taxon>Pterygota</taxon>
        <taxon>Neoptera</taxon>
        <taxon>Endopterygota</taxon>
        <taxon>Diptera</taxon>
        <taxon>Brachycera</taxon>
        <taxon>Muscomorpha</taxon>
        <taxon>Oestroidea</taxon>
        <taxon>Calliphoridae</taxon>
        <taxon>Luciliinae</taxon>
        <taxon>Lucilia</taxon>
    </lineage>
</organism>
<proteinExistence type="predicted"/>
<dbReference type="EMBL" id="JRES01000511">
    <property type="protein sequence ID" value="KNC30480.1"/>
    <property type="molecule type" value="Genomic_DNA"/>
</dbReference>
<reference evidence="4 5" key="1">
    <citation type="journal article" date="2015" name="Nat. Commun.">
        <title>Lucilia cuprina genome unlocks parasitic fly biology to underpin future interventions.</title>
        <authorList>
            <person name="Anstead C.A."/>
            <person name="Korhonen P.K."/>
            <person name="Young N.D."/>
            <person name="Hall R.S."/>
            <person name="Jex A.R."/>
            <person name="Murali S.C."/>
            <person name="Hughes D.S."/>
            <person name="Lee S.F."/>
            <person name="Perry T."/>
            <person name="Stroehlein A.J."/>
            <person name="Ansell B.R."/>
            <person name="Breugelmans B."/>
            <person name="Hofmann A."/>
            <person name="Qu J."/>
            <person name="Dugan S."/>
            <person name="Lee S.L."/>
            <person name="Chao H."/>
            <person name="Dinh H."/>
            <person name="Han Y."/>
            <person name="Doddapaneni H.V."/>
            <person name="Worley K.C."/>
            <person name="Muzny D.M."/>
            <person name="Ioannidis P."/>
            <person name="Waterhouse R.M."/>
            <person name="Zdobnov E.M."/>
            <person name="James P.J."/>
            <person name="Bagnall N.H."/>
            <person name="Kotze A.C."/>
            <person name="Gibbs R.A."/>
            <person name="Richards S."/>
            <person name="Batterham P."/>
            <person name="Gasser R.B."/>
        </authorList>
    </citation>
    <scope>NUCLEOTIDE SEQUENCE [LARGE SCALE GENOMIC DNA]</scope>
    <source>
        <strain evidence="4 5">LS</strain>
        <tissue evidence="4">Full body</tissue>
    </source>
</reference>
<keyword evidence="3" id="KW-0472">Membrane</keyword>
<dbReference type="PANTHER" id="PTHR34491">
    <property type="entry name" value="A-TYPE INCLUSION PROTEIN, PUTATIVE-RELATED"/>
    <property type="match status" value="1"/>
</dbReference>
<evidence type="ECO:0000313" key="4">
    <source>
        <dbReference type="EMBL" id="KNC30480.1"/>
    </source>
</evidence>
<feature type="transmembrane region" description="Helical" evidence="3">
    <location>
        <begin position="2782"/>
        <end position="2815"/>
    </location>
</feature>
<evidence type="ECO:0000256" key="1">
    <source>
        <dbReference type="SAM" id="Coils"/>
    </source>
</evidence>
<feature type="compositionally biased region" description="Polar residues" evidence="2">
    <location>
        <begin position="1163"/>
        <end position="1175"/>
    </location>
</feature>
<feature type="compositionally biased region" description="Low complexity" evidence="2">
    <location>
        <begin position="924"/>
        <end position="940"/>
    </location>
</feature>
<keyword evidence="3" id="KW-1133">Transmembrane helix</keyword>
<feature type="transmembrane region" description="Helical" evidence="3">
    <location>
        <begin position="2731"/>
        <end position="2750"/>
    </location>
</feature>
<comment type="caution">
    <text evidence="4">The sequence shown here is derived from an EMBL/GenBank/DDBJ whole genome shotgun (WGS) entry which is preliminary data.</text>
</comment>
<feature type="region of interest" description="Disordered" evidence="2">
    <location>
        <begin position="1163"/>
        <end position="1182"/>
    </location>
</feature>
<evidence type="ECO:0000256" key="2">
    <source>
        <dbReference type="SAM" id="MobiDB-lite"/>
    </source>
</evidence>
<feature type="region of interest" description="Disordered" evidence="2">
    <location>
        <begin position="924"/>
        <end position="959"/>
    </location>
</feature>
<evidence type="ECO:0000256" key="3">
    <source>
        <dbReference type="SAM" id="Phobius"/>
    </source>
</evidence>
<sequence length="3550" mass="394863">MTANDLPRKILTSQLNSAIVPWKNKITLDDMNADYTSAQAEQSVMKKKVAEYSALRNITGPEKPAKRPGRSAVASRIVRRQAEWRYPALSEPFNGTQDLFTVKPKSWETKERARQNMLLLNHQFDTQINKVKFIDDYVRSNVDNGFAIIRTGWISETRTVVERVPEFGIWEVPEDDLETVQVISEAIQLATESPKDFRLLPPEIYEGALYTINANDGRVYYAKIIRYVDQKKEQLIRNQPTVEVLPIDNFLIDPNCKGDIDKALYVINTFNITKAALLDNPNYTHVEYIDESASAVGVSGPHMVENLTTTDSAAGKNRQLLTVTEYWGMWDIEGNGELEPVVVAYVGDLIIRCDRNPYPDGKFPFEVSAYMPVTGSVFGEPDAELIADNQRISGALERAMIDIIGRTASGQTAVAKGALDVTNRRKFEQGQDFEFNPLSGSLRDTMQVLTPPEIPQSTIGLYQQQSAVAESMSGIKAFGEGINAGSLGDVATGIKGALDAAARREVSILRRLSHTLARVGAKIMAMNAVFLSDEEVIRVTNEADNQVTREEDYRTIYRSELSGSFDVSIDITTAEEDNMKAQELAFMLQTMGNTVDQTIALNILADIAELRKMPDLAHKLRTYQPQPDPMQEAEVRKKMAEAALTEAKVKETEAKAAYYQRLADIGTLDLVEQENGTKQARDVERIQAQAQSQQELARTQAALDVGKSMIENDLQGQNMYQQPEEKTYKQELEEQVAIAEKDIETHTAALSFAESFERLRQNPDFIRVFQEDFLNKYPTRLAVDMESGCITEEQHQGYLRGLIGVGQFNAYCQSIVQHGRQAKLAIDSAHKSKADALHELSRLDADVDTQPTDMQPSEQPVDIFALSDEQILAMESDVSAGMGGQHPLDHQLNKQPTNTGSASAQQPENQDNDLLNEILGMQQEPQEPSEQQREQQVQEPVEPEEQEPTEQNPAEEVNYEDFFKKVTAPFKAAGREIKIESPEELIRLAQMGVGYSRKMEKMNENAALVRSLKEAGLDDNEKINFAIDLMKGKKEAIAQLIKTHNIDTVDFDTDNSDNYQPENHIISGKSEELRGHIEDIQSRENGTVFLEDFSQSFDVNSRRVIMEQPQLLADLADNYQAGNYQKIMGEVQRLQLVRDPSIVGMSTLEAYVAVGQRMFTASANGQTPAGQPQSSQPKVEEPVPVAVKQATPVVDPVAERRKQAAPAMSHKTNGTTAEALNTLPFEGGQLYNKPNGEPSSIGTQFNTQYWLRRSLIDARKEQIYTQLADTETMPKHMGKEIVAYHYIPLLDDRNVNDQGIDASGVKIKDGNLYGSSKDVGKILDKMPYMGEEGGRVNRVGTVRLEIKGSISKMGIFREWTKDSIDFDTDPMLMKHMQRELVTGAVQITEDMLEIELLQGAGTIMFAGVALKDDEITGEGAVISEVTYENLQRLDDILNENRTPRNTDVIKGSPFTDTKTIPSARYMYIGNELLTTIRNMKDNFGNPAFIPVQHYAAAGHIAHGEVGSVGPFRVIVNFNAKHFAGKGAAVTNKDTIYRNTDDKYDIFPMMVVGGGSFTTVGFEAAGRQYKFQSITKVPGEQTADRHDPYGQTGFTSMLWWYGMLILRSERLAMIKTVAQEIKTTDVSERDQLKQRADMLGLQYAGNISTDKLRDLVNGALEKGEESVTETAAKAGLSIGKIRDNAMKLVRIRLTCHNPNKINLPGEVFTIANQVIGKVSRYVPFGAEFYNDGWHVERCIVDMLKAKTYSAKRVEPLKSNAKMQITRLVQAPEFTITELPPLTQEEIDALAKLKPITIEDLTTREVDGLGVYDALLSTAMAHFEKQYKNSTFDKTDVGVLFSSIMESTLAQSVEFLLRRDKTSLDNELTVRQIALADRDIKLKDAMQKQAEQEITLNGLRIANQTTQNALIKVQLSTAKYQDAVAKEGVTHAKQTTELNGVAIKEAKQRLKLNEIEIELRGVQLEIARAELTLRQRELKLREMEIELRKVEIELRKSEMEMRKLEMDLKREEMKLRREEHKVNLEIAKANLEIRREELALQKERLTLEKEKLQLEIKVSEANLELVKQRVVTEIAQTNDTYNGKPITGISGAQTALYKQQKESFIRDSEQKLAKIWADVYIARKSVDEGTETPTALDKEATTKVLQYAATGGGPIFIMGWNPFKSKKKISVASSTVNLAGDKKKPVFMREVIFNTTMQGRDYPTSIVNSLIQGPGNKLRRYYRFGRDHYTQGLPRGSVTVPKADSSKCIEIVENSIAGGPIEVIQFDVGMPDPDYWVMEYLTDTYGYDPDTGLISSTPPGVSPDAEFMYQIDKASASSKEVINLYFTNPGSETEIIIPTTIDTNSWSSAYTYCMLAYRAILNTQTTSNTEERPRESTDVAGTTSKTVKMVNADASMEYRTTKVTTEFFDKTDIVTGTVTLYTRIITEISIKPMKDPDYFMYHVGSGLYPELDNYYGLSGNTPTSDYFPIVFFREWNTDLFDPRYKDSARYKSATKLLKTVSISAQEMRKSINANPDIGDVDHAYLVIGVPINSTEQASKRYLFEYFKAIAPKLTITKQDFLYGPAWMRNTKNTIQMQQDTYDIAIRLNFADHTTQRGVIGRVGHCTVEKGNQTEEIIWEEPIYDANGNQIGGGAVGTRTYGAILFKKQISATHYEQMEVVGLDHTNYIYKGKSVGISGWDALNDPKDTKFLIPLLYTIQQKVNLAKFTQLSTDCYHMVFNSYKVTKIRWYQSGIFKAITVVIAIVVTVYSAGAFAAGISAAVTAATAAGTSVAAAVASYIGGQLLLAVALGVGMNILGSVIGAEGMFLLAAIATVYVMSSWGSAQLSTSGAPSGLPFADEVLAVVPAIIKGGEQDLQRSFAQLRKEMRQFEEFTQAKDKEMEEAWEELYQDPSGLNYQSPMGFNNGMNPYQATSAGFAATPATAGSGFSDMIRQFTAGNEALTNGLQNATQNGSFMQTDTWRALMGGTDADGFKTNGILPVGLQAGVGLGNLFMGMQANNLAKKQFSFQKEAYYTNLRNNITAFNNTLRDRVDGRWSEREKSQSEKDATYNEPSIQNQAMQMMQRGADSIMGIFDKLQATDEANAQLQGQRNTEDALSQIMGLDIAGLKELQASGGLNADTLRKKYGNQTDVMKILGFADGREGELQDRAVKGQKFDDMNAEVADRDNMSEFYKARAAGDVEGMVRAAENIQFYQNQANASGAIEDRRDKNFTQSMQKANLGIAQAGLAMRQKEFNLKMKATEAALAKQKASQDMMGMLFGAESDTPTANGVRESLVRSKADGNDAEVQRILTTLGLDDAAQKSINEKLDTMLKTGETSKRIMDAQMSAINAPLNAEKAQLDEQYLQQVEAQSPGASIVLKAQPKMTLEDSIKDVKSAFDGRGLEIDEGSLRNIITGYKNKGGTNITYGEIAEAIKSNPGTNGVFTWTDRGKLQTDMADKLIDNIVNLKTNRTAELNGYRADYRDWRTVLDNTSSQITDSYLADMRTNDALGRSYSSGISVPPSLRSANPTIDELLQPRLPNKSNMVATRIGSMIQEFNKPAPQSPNKKKED</sequence>
<keyword evidence="1" id="KW-0175">Coiled coil</keyword>
<dbReference type="Proteomes" id="UP000037069">
    <property type="component" value="Unassembled WGS sequence"/>
</dbReference>
<dbReference type="InterPro" id="IPR056909">
    <property type="entry name" value="SU10_portal"/>
</dbReference>
<evidence type="ECO:0000313" key="5">
    <source>
        <dbReference type="Proteomes" id="UP000037069"/>
    </source>
</evidence>
<gene>
    <name evidence="4" type="ORF">FF38_10494</name>
</gene>
<protein>
    <submittedName>
        <fullName evidence="4">Uncharacterized protein</fullName>
    </submittedName>
</protein>
<name>A0A0L0CE04_LUCCU</name>
<feature type="compositionally biased region" description="Polar residues" evidence="2">
    <location>
        <begin position="893"/>
        <end position="908"/>
    </location>
</feature>